<accession>A0ABV0JXP6</accession>
<dbReference type="InterPro" id="IPR000504">
    <property type="entry name" value="RRM_dom"/>
</dbReference>
<dbReference type="Gene3D" id="3.30.70.330">
    <property type="match status" value="1"/>
</dbReference>
<dbReference type="Proteomes" id="UP001482513">
    <property type="component" value="Unassembled WGS sequence"/>
</dbReference>
<organism evidence="3 4">
    <name type="scientific">Leptolyngbya subtilissima DQ-A4</name>
    <dbReference type="NCBI Taxonomy" id="2933933"/>
    <lineage>
        <taxon>Bacteria</taxon>
        <taxon>Bacillati</taxon>
        <taxon>Cyanobacteriota</taxon>
        <taxon>Cyanophyceae</taxon>
        <taxon>Leptolyngbyales</taxon>
        <taxon>Leptolyngbyaceae</taxon>
        <taxon>Leptolyngbya group</taxon>
        <taxon>Leptolyngbya</taxon>
    </lineage>
</organism>
<evidence type="ECO:0000256" key="1">
    <source>
        <dbReference type="SAM" id="MobiDB-lite"/>
    </source>
</evidence>
<dbReference type="PROSITE" id="PS50102">
    <property type="entry name" value="RRM"/>
    <property type="match status" value="1"/>
</dbReference>
<dbReference type="PANTHER" id="PTHR15241:SF304">
    <property type="entry name" value="RRM DOMAIN-CONTAINING PROTEIN"/>
    <property type="match status" value="1"/>
</dbReference>
<feature type="compositionally biased region" description="Low complexity" evidence="1">
    <location>
        <begin position="112"/>
        <end position="124"/>
    </location>
</feature>
<keyword evidence="4" id="KW-1185">Reference proteome</keyword>
<name>A0ABV0JXP6_9CYAN</name>
<dbReference type="Pfam" id="PF00076">
    <property type="entry name" value="RRM_1"/>
    <property type="match status" value="1"/>
</dbReference>
<dbReference type="SUPFAM" id="SSF54928">
    <property type="entry name" value="RNA-binding domain, RBD"/>
    <property type="match status" value="1"/>
</dbReference>
<dbReference type="RefSeq" id="WP_190697852.1">
    <property type="nucleotide sequence ID" value="NZ_JAMPKX010000001.1"/>
</dbReference>
<dbReference type="EMBL" id="JAMPKX010000001">
    <property type="protein sequence ID" value="MEP0945279.1"/>
    <property type="molecule type" value="Genomic_DNA"/>
</dbReference>
<feature type="region of interest" description="Disordered" evidence="1">
    <location>
        <begin position="79"/>
        <end position="134"/>
    </location>
</feature>
<gene>
    <name evidence="3" type="ORF">NC992_00195</name>
</gene>
<dbReference type="InterPro" id="IPR035979">
    <property type="entry name" value="RBD_domain_sf"/>
</dbReference>
<sequence length="149" mass="16214">MSIRLYVGNLSKDLERQEFENVFADFNDDLVSVKLIADKKTGKCRGFGFVTVKTDEKADEIVEKLNGQMLAELPIKIEKALPRTKPEGEGEARPSGGEPTGKRAAKSNTRKSSTPAAATTSSASVQPDPRWAGELEKLKQMLATQTTSS</sequence>
<evidence type="ECO:0000313" key="4">
    <source>
        <dbReference type="Proteomes" id="UP001482513"/>
    </source>
</evidence>
<comment type="caution">
    <text evidence="3">The sequence shown here is derived from an EMBL/GenBank/DDBJ whole genome shotgun (WGS) entry which is preliminary data.</text>
</comment>
<evidence type="ECO:0000313" key="3">
    <source>
        <dbReference type="EMBL" id="MEP0945279.1"/>
    </source>
</evidence>
<dbReference type="InterPro" id="IPR012677">
    <property type="entry name" value="Nucleotide-bd_a/b_plait_sf"/>
</dbReference>
<protein>
    <submittedName>
        <fullName evidence="3">RNA-binding protein</fullName>
    </submittedName>
</protein>
<feature type="domain" description="RRM" evidence="2">
    <location>
        <begin position="3"/>
        <end position="82"/>
    </location>
</feature>
<dbReference type="PANTHER" id="PTHR15241">
    <property type="entry name" value="TRANSFORMER-2-RELATED"/>
    <property type="match status" value="1"/>
</dbReference>
<dbReference type="SMART" id="SM00360">
    <property type="entry name" value="RRM"/>
    <property type="match status" value="1"/>
</dbReference>
<proteinExistence type="predicted"/>
<reference evidence="3 4" key="1">
    <citation type="submission" date="2022-04" db="EMBL/GenBank/DDBJ databases">
        <title>Positive selection, recombination, and allopatry shape intraspecific diversity of widespread and dominant cyanobacteria.</title>
        <authorList>
            <person name="Wei J."/>
            <person name="Shu W."/>
            <person name="Hu C."/>
        </authorList>
    </citation>
    <scope>NUCLEOTIDE SEQUENCE [LARGE SCALE GENOMIC DNA]</scope>
    <source>
        <strain evidence="3 4">DQ-A4</strain>
    </source>
</reference>
<feature type="compositionally biased region" description="Basic and acidic residues" evidence="1">
    <location>
        <begin position="79"/>
        <end position="92"/>
    </location>
</feature>
<evidence type="ECO:0000259" key="2">
    <source>
        <dbReference type="PROSITE" id="PS50102"/>
    </source>
</evidence>